<dbReference type="Proteomes" id="UP000050424">
    <property type="component" value="Unassembled WGS sequence"/>
</dbReference>
<evidence type="ECO:0008006" key="6">
    <source>
        <dbReference type="Google" id="ProtNLM"/>
    </source>
</evidence>
<gene>
    <name evidence="4" type="ORF">AK830_g12640</name>
</gene>
<dbReference type="Gene3D" id="1.10.10.60">
    <property type="entry name" value="Homeodomain-like"/>
    <property type="match status" value="1"/>
</dbReference>
<feature type="region of interest" description="Disordered" evidence="1">
    <location>
        <begin position="307"/>
        <end position="375"/>
    </location>
</feature>
<dbReference type="PROSITE" id="PS50090">
    <property type="entry name" value="MYB_LIKE"/>
    <property type="match status" value="1"/>
</dbReference>
<proteinExistence type="predicted"/>
<evidence type="ECO:0000256" key="1">
    <source>
        <dbReference type="SAM" id="MobiDB-lite"/>
    </source>
</evidence>
<dbReference type="PANTHER" id="PTHR23246">
    <property type="entry name" value="NEW-GLUE PROTEIN"/>
    <property type="match status" value="1"/>
</dbReference>
<feature type="compositionally biased region" description="Basic and acidic residues" evidence="1">
    <location>
        <begin position="632"/>
        <end position="641"/>
    </location>
</feature>
<dbReference type="SUPFAM" id="SSF46689">
    <property type="entry name" value="Homeodomain-like"/>
    <property type="match status" value="1"/>
</dbReference>
<evidence type="ECO:0000259" key="2">
    <source>
        <dbReference type="PROSITE" id="PS50090"/>
    </source>
</evidence>
<comment type="caution">
    <text evidence="4">The sequence shown here is derived from an EMBL/GenBank/DDBJ whole genome shotgun (WGS) entry which is preliminary data.</text>
</comment>
<organism evidence="4 5">
    <name type="scientific">Neonectria ditissima</name>
    <dbReference type="NCBI Taxonomy" id="78410"/>
    <lineage>
        <taxon>Eukaryota</taxon>
        <taxon>Fungi</taxon>
        <taxon>Dikarya</taxon>
        <taxon>Ascomycota</taxon>
        <taxon>Pezizomycotina</taxon>
        <taxon>Sordariomycetes</taxon>
        <taxon>Hypocreomycetidae</taxon>
        <taxon>Hypocreales</taxon>
        <taxon>Nectriaceae</taxon>
        <taxon>Neonectria</taxon>
    </lineage>
</organism>
<keyword evidence="5" id="KW-1185">Reference proteome</keyword>
<feature type="domain" description="Myb-like" evidence="2">
    <location>
        <begin position="368"/>
        <end position="417"/>
    </location>
</feature>
<dbReference type="InterPro" id="IPR053095">
    <property type="entry name" value="Actin-binding/GATA_Znf"/>
</dbReference>
<dbReference type="PROSITE" id="PS51294">
    <property type="entry name" value="HTH_MYB"/>
    <property type="match status" value="1"/>
</dbReference>
<evidence type="ECO:0000313" key="4">
    <source>
        <dbReference type="EMBL" id="KPM33931.1"/>
    </source>
</evidence>
<feature type="compositionally biased region" description="Polar residues" evidence="1">
    <location>
        <begin position="319"/>
        <end position="333"/>
    </location>
</feature>
<feature type="compositionally biased region" description="Polar residues" evidence="1">
    <location>
        <begin position="487"/>
        <end position="508"/>
    </location>
</feature>
<protein>
    <recommendedName>
        <fullName evidence="6">Myb-like domain-containing protein</fullName>
    </recommendedName>
</protein>
<name>A0A0P7B324_9HYPO</name>
<dbReference type="CDD" id="cd00167">
    <property type="entry name" value="SANT"/>
    <property type="match status" value="1"/>
</dbReference>
<feature type="region of interest" description="Disordered" evidence="1">
    <location>
        <begin position="487"/>
        <end position="532"/>
    </location>
</feature>
<feature type="domain" description="HTH myb-type" evidence="3">
    <location>
        <begin position="368"/>
        <end position="421"/>
    </location>
</feature>
<dbReference type="Pfam" id="PF00249">
    <property type="entry name" value="Myb_DNA-binding"/>
    <property type="match status" value="1"/>
</dbReference>
<feature type="region of interest" description="Disordered" evidence="1">
    <location>
        <begin position="602"/>
        <end position="648"/>
    </location>
</feature>
<accession>A0A0P7B324</accession>
<evidence type="ECO:0000313" key="5">
    <source>
        <dbReference type="Proteomes" id="UP000050424"/>
    </source>
</evidence>
<sequence length="648" mass="70511">MLAWLVACLAVCDLFVPVLEVLEVLVLVLLDSSPLSRIALGFLLRRAYLPTSLRPSSKPVLSGATFLFFFLPRPALLPRTTTSITQEALPDVGPAYCLCALPNVSSAEQVQDNSPLIIFNPTRSPPSRSHFSSGLFLVDSRQQKPDLQKTASPRPFSLVHTPLAPSDLLCLVQLVSSPPIGWHRPRDHQSYRSSAFFITTSHASSSQLLGLLPPETVSPFSSSLSSRGLLEASPKPDVGRTPERVAELAQLKSETPLCLLRAEYPSSVDIQSRLDLVRAPRSYANVPRVGRSGIPAVTVDIAALLKGPDSDGSSVSPPRQLQSAPTRRLSSIKASAAPARPGAHVVPPVAQAPMPAGRRNMPPHGSEQPVKKQSKWSTDEDALIIELRGSGMKWEDISKRLPGRSAISCRLHYQNYLERRSEWDEERKNKLARLYERFKPEMWAKVAEEMAVPWRAAEAMHWQLGEADMARRAGVIPFSLAAVNVDSNTNSHRNSPSRSHAHSHSQGSLPRDLRAPSPRAIYNRPQPLAGVPSGRTIITRRESIPPPPMPMASDPNEIHYVPGPGLAPIQNQPPPRGGGLLPGVAELTTGVSPYSTPAGAASVPMTAPPSQAPLLPVLGNYPMETTGSKRRASPDHLQRESSHRRRMV</sequence>
<dbReference type="EMBL" id="LKCW01000474">
    <property type="protein sequence ID" value="KPM33931.1"/>
    <property type="molecule type" value="Genomic_DNA"/>
</dbReference>
<dbReference type="InterPro" id="IPR017930">
    <property type="entry name" value="Myb_dom"/>
</dbReference>
<feature type="compositionally biased region" description="Low complexity" evidence="1">
    <location>
        <begin position="341"/>
        <end position="356"/>
    </location>
</feature>
<dbReference type="AlphaFoldDB" id="A0A0P7B324"/>
<dbReference type="OrthoDB" id="2350934at2759"/>
<evidence type="ECO:0000259" key="3">
    <source>
        <dbReference type="PROSITE" id="PS51294"/>
    </source>
</evidence>
<reference evidence="4 5" key="1">
    <citation type="submission" date="2015-09" db="EMBL/GenBank/DDBJ databases">
        <title>Draft genome of a European isolate of the apple canker pathogen Neonectria ditissima.</title>
        <authorList>
            <person name="Gomez-Cortecero A."/>
            <person name="Harrison R.J."/>
            <person name="Armitage A.D."/>
        </authorList>
    </citation>
    <scope>NUCLEOTIDE SEQUENCE [LARGE SCALE GENOMIC DNA]</scope>
    <source>
        <strain evidence="4 5">R09/05</strain>
    </source>
</reference>
<dbReference type="SMART" id="SM00717">
    <property type="entry name" value="SANT"/>
    <property type="match status" value="1"/>
</dbReference>
<dbReference type="InterPro" id="IPR009057">
    <property type="entry name" value="Homeodomain-like_sf"/>
</dbReference>
<dbReference type="PANTHER" id="PTHR23246:SF24">
    <property type="entry name" value="MYB DNA-BINDING DOMAIN-CONTAINING PROTEIN"/>
    <property type="match status" value="1"/>
</dbReference>
<dbReference type="InterPro" id="IPR001005">
    <property type="entry name" value="SANT/Myb"/>
</dbReference>